<evidence type="ECO:0000256" key="5">
    <source>
        <dbReference type="SAM" id="MobiDB-lite"/>
    </source>
</evidence>
<dbReference type="GeneID" id="27686350"/>
<feature type="transmembrane region" description="Helical" evidence="6">
    <location>
        <begin position="54"/>
        <end position="78"/>
    </location>
</feature>
<dbReference type="PANTHER" id="PTHR19282:SF417">
    <property type="entry name" value="TETRASPANIN TSPA-RELATED"/>
    <property type="match status" value="1"/>
</dbReference>
<dbReference type="EMBL" id="KQ257453">
    <property type="protein sequence ID" value="KND02314.1"/>
    <property type="molecule type" value="Genomic_DNA"/>
</dbReference>
<feature type="transmembrane region" description="Helical" evidence="6">
    <location>
        <begin position="84"/>
        <end position="106"/>
    </location>
</feature>
<accession>A0A0L0HNC2</accession>
<evidence type="ECO:0000256" key="4">
    <source>
        <dbReference type="ARBA" id="ARBA00023136"/>
    </source>
</evidence>
<dbReference type="AlphaFoldDB" id="A0A0L0HNC2"/>
<evidence type="ECO:0000256" key="6">
    <source>
        <dbReference type="SAM" id="Phobius"/>
    </source>
</evidence>
<dbReference type="InParanoid" id="A0A0L0HNC2"/>
<sequence length="276" mass="30498">MGKGGAYPDQMFKTAKWATLAVSFLTSLLGAALIGLGVYGLLNPLGSALVPMTLPIVAIAVGTSVFILSILGCFGSAMEHRTIVWVYFGIMLALVILQFVVGIVALTNRGDTINELVDKRWDYLYHNKPRHIRDIEDQYECCGLKYLNDRAWPKYGETCTEKFGYQRSCLGPVKREWDERQKQFGIGVCVLAALQLLGLIPTYYLASRLPSPEERERDLLEEHRRLLHETQNRGGYGTHGQGPWEGARPGGTLQHPVGGPAGAYTYPTNRPGSRGA</sequence>
<evidence type="ECO:0000313" key="8">
    <source>
        <dbReference type="Proteomes" id="UP000053201"/>
    </source>
</evidence>
<gene>
    <name evidence="7" type="ORF">SPPG_02789</name>
</gene>
<dbReference type="OMA" id="REEETYM"/>
<evidence type="ECO:0000256" key="3">
    <source>
        <dbReference type="ARBA" id="ARBA00022989"/>
    </source>
</evidence>
<keyword evidence="8" id="KW-1185">Reference proteome</keyword>
<protein>
    <recommendedName>
        <fullName evidence="9">Tetraspanin</fullName>
    </recommendedName>
</protein>
<proteinExistence type="predicted"/>
<feature type="compositionally biased region" description="Polar residues" evidence="5">
    <location>
        <begin position="266"/>
        <end position="276"/>
    </location>
</feature>
<feature type="transmembrane region" description="Helical" evidence="6">
    <location>
        <begin position="20"/>
        <end position="42"/>
    </location>
</feature>
<keyword evidence="4 6" id="KW-0472">Membrane</keyword>
<dbReference type="GO" id="GO:0016020">
    <property type="term" value="C:membrane"/>
    <property type="evidence" value="ECO:0007669"/>
    <property type="project" value="UniProtKB-SubCell"/>
</dbReference>
<dbReference type="OrthoDB" id="71600at2759"/>
<evidence type="ECO:0008006" key="9">
    <source>
        <dbReference type="Google" id="ProtNLM"/>
    </source>
</evidence>
<feature type="region of interest" description="Disordered" evidence="5">
    <location>
        <begin position="228"/>
        <end position="276"/>
    </location>
</feature>
<dbReference type="PANTHER" id="PTHR19282">
    <property type="entry name" value="TETRASPANIN"/>
    <property type="match status" value="1"/>
</dbReference>
<dbReference type="Proteomes" id="UP000053201">
    <property type="component" value="Unassembled WGS sequence"/>
</dbReference>
<dbReference type="eggNOG" id="KOG3882">
    <property type="taxonomic scope" value="Eukaryota"/>
</dbReference>
<dbReference type="STRING" id="645134.A0A0L0HNC2"/>
<organism evidence="7 8">
    <name type="scientific">Spizellomyces punctatus (strain DAOM BR117)</name>
    <dbReference type="NCBI Taxonomy" id="645134"/>
    <lineage>
        <taxon>Eukaryota</taxon>
        <taxon>Fungi</taxon>
        <taxon>Fungi incertae sedis</taxon>
        <taxon>Chytridiomycota</taxon>
        <taxon>Chytridiomycota incertae sedis</taxon>
        <taxon>Chytridiomycetes</taxon>
        <taxon>Spizellomycetales</taxon>
        <taxon>Spizellomycetaceae</taxon>
        <taxon>Spizellomyces</taxon>
    </lineage>
</organism>
<dbReference type="RefSeq" id="XP_016610353.1">
    <property type="nucleotide sequence ID" value="XM_016751073.1"/>
</dbReference>
<keyword evidence="2 6" id="KW-0812">Transmembrane</keyword>
<dbReference type="InterPro" id="IPR018499">
    <property type="entry name" value="Tetraspanin/Peripherin"/>
</dbReference>
<dbReference type="PRINTS" id="PR00259">
    <property type="entry name" value="TMFOUR"/>
</dbReference>
<keyword evidence="3 6" id="KW-1133">Transmembrane helix</keyword>
<dbReference type="VEuPathDB" id="FungiDB:SPPG_02789"/>
<feature type="transmembrane region" description="Helical" evidence="6">
    <location>
        <begin position="184"/>
        <end position="206"/>
    </location>
</feature>
<comment type="subcellular location">
    <subcellularLocation>
        <location evidence="1">Membrane</location>
        <topology evidence="1">Multi-pass membrane protein</topology>
    </subcellularLocation>
</comment>
<name>A0A0L0HNC2_SPIPD</name>
<evidence type="ECO:0000313" key="7">
    <source>
        <dbReference type="EMBL" id="KND02314.1"/>
    </source>
</evidence>
<reference evidence="7 8" key="1">
    <citation type="submission" date="2009-08" db="EMBL/GenBank/DDBJ databases">
        <title>The Genome Sequence of Spizellomyces punctatus strain DAOM BR117.</title>
        <authorList>
            <consortium name="The Broad Institute Genome Sequencing Platform"/>
            <person name="Russ C."/>
            <person name="Cuomo C."/>
            <person name="Shea T."/>
            <person name="Young S.K."/>
            <person name="Zeng Q."/>
            <person name="Koehrsen M."/>
            <person name="Haas B."/>
            <person name="Borodovsky M."/>
            <person name="Guigo R."/>
            <person name="Alvarado L."/>
            <person name="Berlin A."/>
            <person name="Bochicchio J."/>
            <person name="Borenstein D."/>
            <person name="Chapman S."/>
            <person name="Chen Z."/>
            <person name="Engels R."/>
            <person name="Freedman E."/>
            <person name="Gellesch M."/>
            <person name="Goldberg J."/>
            <person name="Griggs A."/>
            <person name="Gujja S."/>
            <person name="Heiman D."/>
            <person name="Hepburn T."/>
            <person name="Howarth C."/>
            <person name="Jen D."/>
            <person name="Larson L."/>
            <person name="Lewis B."/>
            <person name="Mehta T."/>
            <person name="Park D."/>
            <person name="Pearson M."/>
            <person name="Roberts A."/>
            <person name="Saif S."/>
            <person name="Shenoy N."/>
            <person name="Sisk P."/>
            <person name="Stolte C."/>
            <person name="Sykes S."/>
            <person name="Thomson T."/>
            <person name="Walk T."/>
            <person name="White J."/>
            <person name="Yandava C."/>
            <person name="Burger G."/>
            <person name="Gray M.W."/>
            <person name="Holland P.W.H."/>
            <person name="King N."/>
            <person name="Lang F.B.F."/>
            <person name="Roger A.J."/>
            <person name="Ruiz-Trillo I."/>
            <person name="Lander E."/>
            <person name="Nusbaum C."/>
        </authorList>
    </citation>
    <scope>NUCLEOTIDE SEQUENCE [LARGE SCALE GENOMIC DNA]</scope>
    <source>
        <strain evidence="7 8">DAOM BR117</strain>
    </source>
</reference>
<evidence type="ECO:0000256" key="2">
    <source>
        <dbReference type="ARBA" id="ARBA00022692"/>
    </source>
</evidence>
<evidence type="ECO:0000256" key="1">
    <source>
        <dbReference type="ARBA" id="ARBA00004141"/>
    </source>
</evidence>
<dbReference type="Pfam" id="PF00335">
    <property type="entry name" value="Tetraspanin"/>
    <property type="match status" value="1"/>
</dbReference>